<organism evidence="2 3">
    <name type="scientific">Champsocephalus gunnari</name>
    <name type="common">Mackerel icefish</name>
    <dbReference type="NCBI Taxonomy" id="52237"/>
    <lineage>
        <taxon>Eukaryota</taxon>
        <taxon>Metazoa</taxon>
        <taxon>Chordata</taxon>
        <taxon>Craniata</taxon>
        <taxon>Vertebrata</taxon>
        <taxon>Euteleostomi</taxon>
        <taxon>Actinopterygii</taxon>
        <taxon>Neopterygii</taxon>
        <taxon>Teleostei</taxon>
        <taxon>Neoteleostei</taxon>
        <taxon>Acanthomorphata</taxon>
        <taxon>Eupercaria</taxon>
        <taxon>Perciformes</taxon>
        <taxon>Notothenioidei</taxon>
        <taxon>Channichthyidae</taxon>
        <taxon>Champsocephalus</taxon>
    </lineage>
</organism>
<gene>
    <name evidence="2" type="ORF">CgunFtcFv8_005886</name>
</gene>
<accession>A0AAN8HDP3</accession>
<dbReference type="InterPro" id="IPR043549">
    <property type="entry name" value="C2C4C/C2C4D"/>
</dbReference>
<dbReference type="AlphaFoldDB" id="A0AAN8HDP3"/>
<feature type="region of interest" description="Disordered" evidence="1">
    <location>
        <begin position="123"/>
        <end position="150"/>
    </location>
</feature>
<dbReference type="Proteomes" id="UP001331515">
    <property type="component" value="Unassembled WGS sequence"/>
</dbReference>
<proteinExistence type="predicted"/>
<dbReference type="EMBL" id="JAURVH010001528">
    <property type="protein sequence ID" value="KAK5911738.1"/>
    <property type="molecule type" value="Genomic_DNA"/>
</dbReference>
<keyword evidence="3" id="KW-1185">Reference proteome</keyword>
<dbReference type="PANTHER" id="PTHR46291:SF4">
    <property type="entry name" value="C2 CALCIUM-DEPENDENT DOMAIN-CONTAINING PROTEIN 4C-LIKE"/>
    <property type="match status" value="1"/>
</dbReference>
<sequence length="178" mass="20006">MSSFGSSLRVLVLTPQRTPGFIIPSRSPLHFLSPRRSPDHRRLLSDPGEEDDDEERHPALPHAEKDLPCPVMRPRPPTEASDTDLSTRAAMSLRHLEKVTTPYGFRAALRSSPCTRRRESLFHRRHPEAPPQVEAPPPPIEAPPPRPGPMVRSLGLSLLKELRKPAAALRARSLRRRT</sequence>
<evidence type="ECO:0000313" key="2">
    <source>
        <dbReference type="EMBL" id="KAK5911738.1"/>
    </source>
</evidence>
<feature type="region of interest" description="Disordered" evidence="1">
    <location>
        <begin position="23"/>
        <end position="93"/>
    </location>
</feature>
<reference evidence="2 3" key="1">
    <citation type="journal article" date="2023" name="Mol. Biol. Evol.">
        <title>Genomics of Secondarily Temperate Adaptation in the Only Non-Antarctic Icefish.</title>
        <authorList>
            <person name="Rivera-Colon A.G."/>
            <person name="Rayamajhi N."/>
            <person name="Minhas B.F."/>
            <person name="Madrigal G."/>
            <person name="Bilyk K.T."/>
            <person name="Yoon V."/>
            <person name="Hune M."/>
            <person name="Gregory S."/>
            <person name="Cheng C.H.C."/>
            <person name="Catchen J.M."/>
        </authorList>
    </citation>
    <scope>NUCLEOTIDE SEQUENCE [LARGE SCALE GENOMIC DNA]</scope>
    <source>
        <tissue evidence="2">White muscle</tissue>
    </source>
</reference>
<evidence type="ECO:0000256" key="1">
    <source>
        <dbReference type="SAM" id="MobiDB-lite"/>
    </source>
</evidence>
<feature type="compositionally biased region" description="Basic and acidic residues" evidence="1">
    <location>
        <begin position="55"/>
        <end position="67"/>
    </location>
</feature>
<dbReference type="PANTHER" id="PTHR46291">
    <property type="entry name" value="C2 DOMAIN-CONTAINING PROTEIN"/>
    <property type="match status" value="1"/>
</dbReference>
<feature type="compositionally biased region" description="Pro residues" evidence="1">
    <location>
        <begin position="129"/>
        <end position="148"/>
    </location>
</feature>
<protein>
    <submittedName>
        <fullName evidence="2">Uncharacterized protein</fullName>
    </submittedName>
</protein>
<evidence type="ECO:0000313" key="3">
    <source>
        <dbReference type="Proteomes" id="UP001331515"/>
    </source>
</evidence>
<comment type="caution">
    <text evidence="2">The sequence shown here is derived from an EMBL/GenBank/DDBJ whole genome shotgun (WGS) entry which is preliminary data.</text>
</comment>
<name>A0AAN8HDP3_CHAGU</name>